<evidence type="ECO:0000313" key="1">
    <source>
        <dbReference type="EMBL" id="MBC8317458.1"/>
    </source>
</evidence>
<dbReference type="EMBL" id="JACNJZ010000090">
    <property type="protein sequence ID" value="MBC8317458.1"/>
    <property type="molecule type" value="Genomic_DNA"/>
</dbReference>
<comment type="caution">
    <text evidence="1">The sequence shown here is derived from an EMBL/GenBank/DDBJ whole genome shotgun (WGS) entry which is preliminary data.</text>
</comment>
<dbReference type="NCBIfam" id="NF045662">
    <property type="entry name" value="DVU0298_fam"/>
    <property type="match status" value="1"/>
</dbReference>
<dbReference type="Proteomes" id="UP000614424">
    <property type="component" value="Unassembled WGS sequence"/>
</dbReference>
<dbReference type="AlphaFoldDB" id="A0A8J6NEQ8"/>
<protein>
    <submittedName>
        <fullName evidence="1">HEAT repeat domain-containing protein</fullName>
    </submittedName>
</protein>
<gene>
    <name evidence="1" type="ORF">H8E41_06095</name>
</gene>
<name>A0A8J6NEQ8_9BACT</name>
<organism evidence="1 2">
    <name type="scientific">Candidatus Desulfobia pelagia</name>
    <dbReference type="NCBI Taxonomy" id="2841692"/>
    <lineage>
        <taxon>Bacteria</taxon>
        <taxon>Pseudomonadati</taxon>
        <taxon>Thermodesulfobacteriota</taxon>
        <taxon>Desulfobulbia</taxon>
        <taxon>Desulfobulbales</taxon>
        <taxon>Desulfobulbaceae</taxon>
        <taxon>Candidatus Desulfobia</taxon>
    </lineage>
</organism>
<accession>A0A8J6NEQ8</accession>
<sequence>MKERQIKKKLQQLLGNNDLDSVLAEMQTFPAKSLIAPLMSCLYQTDEKIKWHTVTLMGLTMKDLACADREAARIVMRRFLWNLNEESGGIGWGMPEALGEIMAETPWLAEEYGHMLVSYMREENYLELSALQRGLMWGLGRLAMVNPDLLLKNNADGYMELYLESVDKEVLGLASRNFGILGIQEAAPYIGTFVDIDHPVRLYQDRCIIPTTVGALAREALSRLEQKII</sequence>
<proteinExistence type="predicted"/>
<evidence type="ECO:0000313" key="2">
    <source>
        <dbReference type="Proteomes" id="UP000614424"/>
    </source>
</evidence>
<reference evidence="1 2" key="1">
    <citation type="submission" date="2020-08" db="EMBL/GenBank/DDBJ databases">
        <title>Bridging the membrane lipid divide: bacteria of the FCB group superphylum have the potential to synthesize archaeal ether lipids.</title>
        <authorList>
            <person name="Villanueva L."/>
            <person name="Von Meijenfeldt F.A.B."/>
            <person name="Westbye A.B."/>
            <person name="Yadav S."/>
            <person name="Hopmans E.C."/>
            <person name="Dutilh B.E."/>
            <person name="Sinninghe Damste J.S."/>
        </authorList>
    </citation>
    <scope>NUCLEOTIDE SEQUENCE [LARGE SCALE GENOMIC DNA]</scope>
    <source>
        <strain evidence="1">NIOZ-UU47</strain>
    </source>
</reference>
<dbReference type="InterPro" id="IPR054701">
    <property type="entry name" value="DVU0298-like"/>
</dbReference>